<sequence length="1321" mass="146993">MAAPSIKIGQLIELNDKRVGYIRFIGDTQFAPGLWIGVEFDGPDGKNDGSVMGERYFDCEPDHGMFLREGGISRILEEPKPPARAPRPAPARARTAGSVDQGRPRPSSMTAEATTRPRAGTRPSSLTMDARSPAPGSKIGSPTKRPASGSISRPPRPSVSGGAASTTTAPNRRISNVASSTSTSSKSTPSPASSAAAKGHVPRPSLGGARVGLARAGSSDNSTTTAAKSRPSLSSGAGPAKRPSPPGAGSRTSSSPTVAPAAPSNAQRAVSASVTQKDQEIQELQTRLRLVEQKRNEDREKIKALTGVQEEKDKFEAIIQKLQVKIQPLSQENNKLQKQLKDAEKALEQIEAVQAEHDSIMEMATLDREMAEEQTEAYKADLEATKGRLEELELENEILKAENQELGQETNQEERTSVSWLHMERENERLREALLRLREITQAQEEELQDQLQSLEQDVQELSGAKEQLDDIKVKYADAEAHIEDLRQQLDTALGAEDMIEELTEKNLHLNDYIEKLVVANEELETLKELNDELEVNHVENAKQLQEQLDFKDSLIAEYGRRAMQQDESISDQEYTIMRFRELVISLQSEMEDMRASKEISETEANELNSRSRVMMDLNRQLQVSATNTKVKTIDMELRKLEAQEAAEHLSIVQLFLPEAFHSERESVLALLRFKRITFKAQLLASFIRTKVNTESSSGDEEIFEACDVLDKLVWVSAMCDRFVNTISGCSLDRFAKFEGTLYELEPVERALNGYIEGLKRDELKERQVAEELHRSIAVMSHLAETHLEDRVENYADHIIMRTLVMQSHLETTAAALSLVKADVQARIPASADEEDDSVERFTQKSEIMIAQSRSAKVVIGKTLRAINDLKSRYLTLQSETFQAFEECEDLAEELSRYGRALGENLYQLMHQEERTEPVNISEVRTTMFKTAEIVFQTLESDLYTTFDAKLRQLNEKLGDLNNLTYDLDVTVEFDRTTAPWVLRSKELQDSKIVSIDTEEEVRRLKEDIHERATQLKLQEQRYEEATVKIELLESRTRDASKKAERIKELETKMEDAKAREKQLAEALETQVRDLAALETEKEKYKTEAEQAKAAEAASGPGRKGEVGEKTVATKREIDALRTDIRYLEAANRYLRNANKRELVTKVAAANSWLQAPLAPTAFSKASGSRQADIGKDNNNANDGSNAAFAAAAAAAAVAANEAQQQQHYQPGGALSKQRLALQELTRLPSTAKLVDLREQEGQDKLKWRPLKSTPQWQLSVQEVRKERAWELFGLRSKGVALLDDGLFESVAAAAAAAGGAEPMTLWGMSTFAGRDVGVVG</sequence>
<feature type="compositionally biased region" description="Polar residues" evidence="8">
    <location>
        <begin position="163"/>
        <end position="177"/>
    </location>
</feature>
<feature type="compositionally biased region" description="Polar residues" evidence="8">
    <location>
        <begin position="220"/>
        <end position="235"/>
    </location>
</feature>
<comment type="similarity">
    <text evidence="2">Belongs to the dynactin 150 kDa subunit family.</text>
</comment>
<feature type="compositionally biased region" description="Low complexity" evidence="8">
    <location>
        <begin position="178"/>
        <end position="198"/>
    </location>
</feature>
<feature type="compositionally biased region" description="Low complexity" evidence="8">
    <location>
        <begin position="205"/>
        <end position="219"/>
    </location>
</feature>
<feature type="region of interest" description="Disordered" evidence="8">
    <location>
        <begin position="1083"/>
        <end position="1111"/>
    </location>
</feature>
<dbReference type="Gene3D" id="2.30.30.190">
    <property type="entry name" value="CAP Gly-rich-like domain"/>
    <property type="match status" value="1"/>
</dbReference>
<gene>
    <name evidence="10" type="ORF">K452DRAFT_251150</name>
</gene>
<keyword evidence="6" id="KW-0175">Coiled coil</keyword>
<dbReference type="GO" id="GO:0030286">
    <property type="term" value="C:dynein complex"/>
    <property type="evidence" value="ECO:0007669"/>
    <property type="project" value="UniProtKB-KW"/>
</dbReference>
<evidence type="ECO:0000256" key="3">
    <source>
        <dbReference type="ARBA" id="ARBA00022490"/>
    </source>
</evidence>
<dbReference type="Proteomes" id="UP000799438">
    <property type="component" value="Unassembled WGS sequence"/>
</dbReference>
<accession>A0A6A6BCJ9</accession>
<feature type="compositionally biased region" description="Polar residues" evidence="8">
    <location>
        <begin position="265"/>
        <end position="276"/>
    </location>
</feature>
<evidence type="ECO:0000256" key="5">
    <source>
        <dbReference type="ARBA" id="ARBA00023017"/>
    </source>
</evidence>
<dbReference type="GO" id="GO:0005819">
    <property type="term" value="C:spindle"/>
    <property type="evidence" value="ECO:0007669"/>
    <property type="project" value="UniProtKB-SubCell"/>
</dbReference>
<keyword evidence="3" id="KW-0963">Cytoplasm</keyword>
<evidence type="ECO:0000313" key="10">
    <source>
        <dbReference type="EMBL" id="KAF2141318.1"/>
    </source>
</evidence>
<keyword evidence="7" id="KW-0206">Cytoskeleton</keyword>
<dbReference type="SMART" id="SM01052">
    <property type="entry name" value="CAP_GLY"/>
    <property type="match status" value="1"/>
</dbReference>
<dbReference type="PANTHER" id="PTHR18916">
    <property type="entry name" value="DYNACTIN 1-RELATED MICROTUBULE-BINDING"/>
    <property type="match status" value="1"/>
</dbReference>
<dbReference type="InterPro" id="IPR000938">
    <property type="entry name" value="CAP-Gly_domain"/>
</dbReference>
<dbReference type="Pfam" id="PF12455">
    <property type="entry name" value="Dynactin"/>
    <property type="match status" value="1"/>
</dbReference>
<dbReference type="EMBL" id="ML995487">
    <property type="protein sequence ID" value="KAF2141318.1"/>
    <property type="molecule type" value="Genomic_DNA"/>
</dbReference>
<reference evidence="10" key="1">
    <citation type="journal article" date="2020" name="Stud. Mycol.">
        <title>101 Dothideomycetes genomes: a test case for predicting lifestyles and emergence of pathogens.</title>
        <authorList>
            <person name="Haridas S."/>
            <person name="Albert R."/>
            <person name="Binder M."/>
            <person name="Bloem J."/>
            <person name="Labutti K."/>
            <person name="Salamov A."/>
            <person name="Andreopoulos B."/>
            <person name="Baker S."/>
            <person name="Barry K."/>
            <person name="Bills G."/>
            <person name="Bluhm B."/>
            <person name="Cannon C."/>
            <person name="Castanera R."/>
            <person name="Culley D."/>
            <person name="Daum C."/>
            <person name="Ezra D."/>
            <person name="Gonzalez J."/>
            <person name="Henrissat B."/>
            <person name="Kuo A."/>
            <person name="Liang C."/>
            <person name="Lipzen A."/>
            <person name="Lutzoni F."/>
            <person name="Magnuson J."/>
            <person name="Mondo S."/>
            <person name="Nolan M."/>
            <person name="Ohm R."/>
            <person name="Pangilinan J."/>
            <person name="Park H.-J."/>
            <person name="Ramirez L."/>
            <person name="Alfaro M."/>
            <person name="Sun H."/>
            <person name="Tritt A."/>
            <person name="Yoshinaga Y."/>
            <person name="Zwiers L.-H."/>
            <person name="Turgeon B."/>
            <person name="Goodwin S."/>
            <person name="Spatafora J."/>
            <person name="Crous P."/>
            <person name="Grigoriev I."/>
        </authorList>
    </citation>
    <scope>NUCLEOTIDE SEQUENCE</scope>
    <source>
        <strain evidence="10">CBS 121167</strain>
    </source>
</reference>
<organism evidence="10 11">
    <name type="scientific">Aplosporella prunicola CBS 121167</name>
    <dbReference type="NCBI Taxonomy" id="1176127"/>
    <lineage>
        <taxon>Eukaryota</taxon>
        <taxon>Fungi</taxon>
        <taxon>Dikarya</taxon>
        <taxon>Ascomycota</taxon>
        <taxon>Pezizomycotina</taxon>
        <taxon>Dothideomycetes</taxon>
        <taxon>Dothideomycetes incertae sedis</taxon>
        <taxon>Botryosphaeriales</taxon>
        <taxon>Aplosporellaceae</taxon>
        <taxon>Aplosporella</taxon>
    </lineage>
</organism>
<dbReference type="GO" id="GO:0005816">
    <property type="term" value="C:spindle pole body"/>
    <property type="evidence" value="ECO:0007669"/>
    <property type="project" value="TreeGrafter"/>
</dbReference>
<evidence type="ECO:0000256" key="2">
    <source>
        <dbReference type="ARBA" id="ARBA00011010"/>
    </source>
</evidence>
<dbReference type="GO" id="GO:0051301">
    <property type="term" value="P:cell division"/>
    <property type="evidence" value="ECO:0007669"/>
    <property type="project" value="UniProtKB-KW"/>
</dbReference>
<keyword evidence="5" id="KW-0243">Dynein</keyword>
<dbReference type="GO" id="GO:0005814">
    <property type="term" value="C:centriole"/>
    <property type="evidence" value="ECO:0007669"/>
    <property type="project" value="UniProtKB-SubCell"/>
</dbReference>
<feature type="region of interest" description="Disordered" evidence="8">
    <location>
        <begin position="77"/>
        <end position="278"/>
    </location>
</feature>
<evidence type="ECO:0000256" key="8">
    <source>
        <dbReference type="SAM" id="MobiDB-lite"/>
    </source>
</evidence>
<dbReference type="RefSeq" id="XP_033397031.1">
    <property type="nucleotide sequence ID" value="XM_033538200.1"/>
</dbReference>
<dbReference type="Pfam" id="PF01302">
    <property type="entry name" value="CAP_GLY"/>
    <property type="match status" value="1"/>
</dbReference>
<proteinExistence type="inferred from homology"/>
<keyword evidence="11" id="KW-1185">Reference proteome</keyword>
<protein>
    <recommendedName>
        <fullName evidence="9">CAP-Gly domain-containing protein</fullName>
    </recommendedName>
</protein>
<dbReference type="GO" id="GO:0051286">
    <property type="term" value="C:cell tip"/>
    <property type="evidence" value="ECO:0007669"/>
    <property type="project" value="TreeGrafter"/>
</dbReference>
<dbReference type="GeneID" id="54295696"/>
<dbReference type="InterPro" id="IPR036859">
    <property type="entry name" value="CAP-Gly_dom_sf"/>
</dbReference>
<comment type="subcellular location">
    <subcellularLocation>
        <location evidence="1">Cytoplasm</location>
        <location evidence="1">Cytoskeleton</location>
    </subcellularLocation>
</comment>
<dbReference type="PROSITE" id="PS00845">
    <property type="entry name" value="CAP_GLY_1"/>
    <property type="match status" value="1"/>
</dbReference>
<evidence type="ECO:0000256" key="6">
    <source>
        <dbReference type="ARBA" id="ARBA00023054"/>
    </source>
</evidence>
<evidence type="ECO:0000256" key="7">
    <source>
        <dbReference type="ARBA" id="ARBA00023212"/>
    </source>
</evidence>
<dbReference type="InterPro" id="IPR022157">
    <property type="entry name" value="Dynactin"/>
</dbReference>
<evidence type="ECO:0000313" key="11">
    <source>
        <dbReference type="Proteomes" id="UP000799438"/>
    </source>
</evidence>
<name>A0A6A6BCJ9_9PEZI</name>
<feature type="domain" description="CAP-Gly" evidence="9">
    <location>
        <begin position="26"/>
        <end position="68"/>
    </location>
</feature>
<evidence type="ECO:0000259" key="9">
    <source>
        <dbReference type="PROSITE" id="PS50245"/>
    </source>
</evidence>
<dbReference type="PROSITE" id="PS50245">
    <property type="entry name" value="CAP_GLY_2"/>
    <property type="match status" value="1"/>
</dbReference>
<evidence type="ECO:0000256" key="1">
    <source>
        <dbReference type="ARBA" id="ARBA00004245"/>
    </source>
</evidence>
<dbReference type="SUPFAM" id="SSF74924">
    <property type="entry name" value="Cap-Gly domain"/>
    <property type="match status" value="1"/>
</dbReference>
<evidence type="ECO:0000256" key="4">
    <source>
        <dbReference type="ARBA" id="ARBA00022701"/>
    </source>
</evidence>
<feature type="compositionally biased region" description="Low complexity" evidence="8">
    <location>
        <begin position="250"/>
        <end position="264"/>
    </location>
</feature>
<dbReference type="OrthoDB" id="2130750at2759"/>
<dbReference type="GO" id="GO:0000132">
    <property type="term" value="P:establishment of mitotic spindle orientation"/>
    <property type="evidence" value="ECO:0007669"/>
    <property type="project" value="TreeGrafter"/>
</dbReference>
<keyword evidence="4" id="KW-0493">Microtubule</keyword>
<dbReference type="GO" id="GO:0000743">
    <property type="term" value="P:nuclear migration involved in conjugation with cellular fusion"/>
    <property type="evidence" value="ECO:0007669"/>
    <property type="project" value="TreeGrafter"/>
</dbReference>
<dbReference type="GO" id="GO:0005874">
    <property type="term" value="C:microtubule"/>
    <property type="evidence" value="ECO:0007669"/>
    <property type="project" value="UniProtKB-KW"/>
</dbReference>
<feature type="compositionally biased region" description="Basic and acidic residues" evidence="8">
    <location>
        <begin position="1083"/>
        <end position="1093"/>
    </location>
</feature>